<feature type="compositionally biased region" description="Polar residues" evidence="1">
    <location>
        <begin position="11"/>
        <end position="22"/>
    </location>
</feature>
<feature type="region of interest" description="Disordered" evidence="1">
    <location>
        <begin position="67"/>
        <end position="128"/>
    </location>
</feature>
<dbReference type="EMBL" id="FUIE01000001">
    <property type="protein sequence ID" value="SJM45430.1"/>
    <property type="molecule type" value="Genomic_DNA"/>
</dbReference>
<proteinExistence type="predicted"/>
<sequence>MSCTAHDASAQRPSTASPSEAQRLSPGPGRLSAYTAINLRMFETLGACEHLNRDGGGDQAFAEHLRRHAPSADQAERRALREAYDRGRSPAVASRQTPETCAIAMRGYRQETPGLHGRRDDRPLASPD</sequence>
<accession>A0A1R4EPC9</accession>
<evidence type="ECO:0000313" key="3">
    <source>
        <dbReference type="Proteomes" id="UP000195766"/>
    </source>
</evidence>
<gene>
    <name evidence="2" type="ORF">FM111_00020</name>
</gene>
<feature type="compositionally biased region" description="Basic and acidic residues" evidence="1">
    <location>
        <begin position="74"/>
        <end position="88"/>
    </location>
</feature>
<reference evidence="2 3" key="1">
    <citation type="submission" date="2017-02" db="EMBL/GenBank/DDBJ databases">
        <authorList>
            <person name="Peterson S.W."/>
        </authorList>
    </citation>
    <scope>NUCLEOTIDE SEQUENCE [LARGE SCALE GENOMIC DNA]</scope>
    <source>
        <strain evidence="2 3">3F5N</strain>
    </source>
</reference>
<name>A0A1R4EPC9_BREDI</name>
<evidence type="ECO:0000256" key="1">
    <source>
        <dbReference type="SAM" id="MobiDB-lite"/>
    </source>
</evidence>
<feature type="region of interest" description="Disordered" evidence="1">
    <location>
        <begin position="1"/>
        <end position="30"/>
    </location>
</feature>
<feature type="compositionally biased region" description="Basic and acidic residues" evidence="1">
    <location>
        <begin position="117"/>
        <end position="128"/>
    </location>
</feature>
<evidence type="ECO:0000313" key="2">
    <source>
        <dbReference type="EMBL" id="SJM45430.1"/>
    </source>
</evidence>
<dbReference type="AlphaFoldDB" id="A0A1R4EPC9"/>
<dbReference type="Proteomes" id="UP000195766">
    <property type="component" value="Unassembled WGS sequence"/>
</dbReference>
<organism evidence="2 3">
    <name type="scientific">Brevundimonas diminuta 3F5N</name>
    <dbReference type="NCBI Taxonomy" id="1255603"/>
    <lineage>
        <taxon>Bacteria</taxon>
        <taxon>Pseudomonadati</taxon>
        <taxon>Pseudomonadota</taxon>
        <taxon>Alphaproteobacteria</taxon>
        <taxon>Caulobacterales</taxon>
        <taxon>Caulobacteraceae</taxon>
        <taxon>Brevundimonas</taxon>
    </lineage>
</organism>
<protein>
    <submittedName>
        <fullName evidence="2">Uncharacterized protein</fullName>
    </submittedName>
</protein>